<feature type="coiled-coil region" evidence="1">
    <location>
        <begin position="623"/>
        <end position="650"/>
    </location>
</feature>
<sequence>MQRENDNTHQVQPVYQQGQRIFRNAENFVNNQGIQQTSGSKSHISAQYASILQAQESGSDQFHNENGLLENLRSNIWTCSVKTAAELKNLTVSTEEQKKQIQKFLEVQESREKNVSEAKHRNEAMGLELQISQRNLQELEAQGALIQDVCADLQQHCISTAVTLEKCVQAKECIVQYYDHIRQQLKADDELYKMQKDESRNKEELWRHHALEKIEMRRKDKVLAEKVRMEMDQKIDEVVAKLIALQQQNVVLSDRIRQKTAKKENLVSKIEQELQDVNEKVSRIQQMNVELTAVTEGQRSYITKLETSLQDVTNDKDLGKNSVLHLQQVIGKAEERKQIVSEELGQAKARALALEVENHELNCILERKGNLKAELISQLEQYELELKDMKGILCELQESCENKKEEINSLQEQLQAKQLEQDSLTSEYKSKIMDMEEGIESEKKKSCDMDSELQREEQTASELLCSLEEIRVSNSSMEQECEVLTEDIASTRSRTEELQVLAKEETEQKEMVVKELKAVEISLQELRSSLADHNKMHEEFIQHVTKDKTETDEELKNALNRLHNSNANYDCMVQETMILVNESRQSYVQHIEMKETALTACKNEFLSLTKQVERASAEKDRIAAKVKGELKTLEDTLNQLEGKLSKKKADNQPQAASTPVSLILPQSEQISSLGNQQLMRGILKSPVAESVDKNKQVQFFGLSSDSDSSLLDVPIFSKPHVTSMNMQKRPASNDDCTLYAQKKQLSQPPDKPHHFKEVPRNKFFKSRSQPTIKTKLQAE</sequence>
<proteinExistence type="predicted"/>
<dbReference type="InParanoid" id="A0A067RBV3"/>
<dbReference type="EMBL" id="KK852567">
    <property type="protein sequence ID" value="KDR21222.1"/>
    <property type="molecule type" value="Genomic_DNA"/>
</dbReference>
<keyword evidence="4" id="KW-1185">Reference proteome</keyword>
<feature type="coiled-coil region" evidence="1">
    <location>
        <begin position="467"/>
        <end position="568"/>
    </location>
</feature>
<feature type="compositionally biased region" description="Polar residues" evidence="2">
    <location>
        <begin position="766"/>
        <end position="779"/>
    </location>
</feature>
<reference evidence="3 4" key="1">
    <citation type="journal article" date="2014" name="Nat. Commun.">
        <title>Molecular traces of alternative social organization in a termite genome.</title>
        <authorList>
            <person name="Terrapon N."/>
            <person name="Li C."/>
            <person name="Robertson H.M."/>
            <person name="Ji L."/>
            <person name="Meng X."/>
            <person name="Booth W."/>
            <person name="Chen Z."/>
            <person name="Childers C.P."/>
            <person name="Glastad K.M."/>
            <person name="Gokhale K."/>
            <person name="Gowin J."/>
            <person name="Gronenberg W."/>
            <person name="Hermansen R.A."/>
            <person name="Hu H."/>
            <person name="Hunt B.G."/>
            <person name="Huylmans A.K."/>
            <person name="Khalil S.M."/>
            <person name="Mitchell R.D."/>
            <person name="Munoz-Torres M.C."/>
            <person name="Mustard J.A."/>
            <person name="Pan H."/>
            <person name="Reese J.T."/>
            <person name="Scharf M.E."/>
            <person name="Sun F."/>
            <person name="Vogel H."/>
            <person name="Xiao J."/>
            <person name="Yang W."/>
            <person name="Yang Z."/>
            <person name="Yang Z."/>
            <person name="Zhou J."/>
            <person name="Zhu J."/>
            <person name="Brent C.S."/>
            <person name="Elsik C.G."/>
            <person name="Goodisman M.A."/>
            <person name="Liberles D.A."/>
            <person name="Roe R.M."/>
            <person name="Vargo E.L."/>
            <person name="Vilcinskas A."/>
            <person name="Wang J."/>
            <person name="Bornberg-Bauer E."/>
            <person name="Korb J."/>
            <person name="Zhang G."/>
            <person name="Liebig J."/>
        </authorList>
    </citation>
    <scope>NUCLEOTIDE SEQUENCE [LARGE SCALE GENOMIC DNA]</scope>
    <source>
        <tissue evidence="3">Whole organism</tissue>
    </source>
</reference>
<evidence type="ECO:0000256" key="2">
    <source>
        <dbReference type="SAM" id="MobiDB-lite"/>
    </source>
</evidence>
<gene>
    <name evidence="3" type="ORF">L798_03629</name>
</gene>
<dbReference type="OMA" id="ENHELNC"/>
<organism evidence="3 4">
    <name type="scientific">Zootermopsis nevadensis</name>
    <name type="common">Dampwood termite</name>
    <dbReference type="NCBI Taxonomy" id="136037"/>
    <lineage>
        <taxon>Eukaryota</taxon>
        <taxon>Metazoa</taxon>
        <taxon>Ecdysozoa</taxon>
        <taxon>Arthropoda</taxon>
        <taxon>Hexapoda</taxon>
        <taxon>Insecta</taxon>
        <taxon>Pterygota</taxon>
        <taxon>Neoptera</taxon>
        <taxon>Polyneoptera</taxon>
        <taxon>Dictyoptera</taxon>
        <taxon>Blattodea</taxon>
        <taxon>Blattoidea</taxon>
        <taxon>Termitoidae</taxon>
        <taxon>Termopsidae</taxon>
        <taxon>Zootermopsis</taxon>
    </lineage>
</organism>
<feature type="coiled-coil region" evidence="1">
    <location>
        <begin position="330"/>
        <end position="427"/>
    </location>
</feature>
<keyword evidence="1" id="KW-0175">Coiled coil</keyword>
<feature type="region of interest" description="Disordered" evidence="2">
    <location>
        <begin position="740"/>
        <end position="779"/>
    </location>
</feature>
<name>A0A067RBV3_ZOONE</name>
<protein>
    <submittedName>
        <fullName evidence="3">Uncharacterized protein</fullName>
    </submittedName>
</protein>
<evidence type="ECO:0000256" key="1">
    <source>
        <dbReference type="SAM" id="Coils"/>
    </source>
</evidence>
<dbReference type="OrthoDB" id="8193070at2759"/>
<feature type="compositionally biased region" description="Basic and acidic residues" evidence="2">
    <location>
        <begin position="750"/>
        <end position="760"/>
    </location>
</feature>
<evidence type="ECO:0000313" key="4">
    <source>
        <dbReference type="Proteomes" id="UP000027135"/>
    </source>
</evidence>
<evidence type="ECO:0000313" key="3">
    <source>
        <dbReference type="EMBL" id="KDR21222.1"/>
    </source>
</evidence>
<accession>A0A067RBV3</accession>
<dbReference type="Proteomes" id="UP000027135">
    <property type="component" value="Unassembled WGS sequence"/>
</dbReference>
<feature type="coiled-coil region" evidence="1">
    <location>
        <begin position="228"/>
        <end position="287"/>
    </location>
</feature>
<dbReference type="AlphaFoldDB" id="A0A067RBV3"/>
<dbReference type="STRING" id="136037.A0A067RBV3"/>